<reference evidence="11 12" key="1">
    <citation type="submission" date="2023-06" db="EMBL/GenBank/DDBJ databases">
        <title>Aquibacillus rhizosphaerae LR5S19.</title>
        <authorList>
            <person name="Sun J.-Q."/>
        </authorList>
    </citation>
    <scope>NUCLEOTIDE SEQUENCE [LARGE SCALE GENOMIC DNA]</scope>
    <source>
        <strain evidence="11 12">LR5S19</strain>
    </source>
</reference>
<evidence type="ECO:0000256" key="1">
    <source>
        <dbReference type="ARBA" id="ARBA00004141"/>
    </source>
</evidence>
<dbReference type="Pfam" id="PF13432">
    <property type="entry name" value="TPR_16"/>
    <property type="match status" value="1"/>
</dbReference>
<dbReference type="Proteomes" id="UP001235343">
    <property type="component" value="Unassembled WGS sequence"/>
</dbReference>
<dbReference type="PROSITE" id="PS50005">
    <property type="entry name" value="TPR"/>
    <property type="match status" value="4"/>
</dbReference>
<evidence type="ECO:0000256" key="8">
    <source>
        <dbReference type="SAM" id="MobiDB-lite"/>
    </source>
</evidence>
<dbReference type="Gene3D" id="1.25.40.10">
    <property type="entry name" value="Tetratricopeptide repeat domain"/>
    <property type="match status" value="2"/>
</dbReference>
<comment type="subcellular location">
    <subcellularLocation>
        <location evidence="1">Membrane</location>
        <topology evidence="1">Multi-pass membrane protein</topology>
    </subcellularLocation>
</comment>
<dbReference type="SUPFAM" id="SSF48452">
    <property type="entry name" value="TPR-like"/>
    <property type="match status" value="1"/>
</dbReference>
<evidence type="ECO:0000256" key="9">
    <source>
        <dbReference type="SAM" id="Phobius"/>
    </source>
</evidence>
<dbReference type="PANTHER" id="PTHR44943:SF8">
    <property type="entry name" value="TPR REPEAT-CONTAINING PROTEIN MJ0263"/>
    <property type="match status" value="1"/>
</dbReference>
<evidence type="ECO:0000256" key="7">
    <source>
        <dbReference type="PROSITE-ProRule" id="PRU00339"/>
    </source>
</evidence>
<feature type="transmembrane region" description="Helical" evidence="9">
    <location>
        <begin position="147"/>
        <end position="170"/>
    </location>
</feature>
<evidence type="ECO:0000256" key="4">
    <source>
        <dbReference type="ARBA" id="ARBA00022803"/>
    </source>
</evidence>
<protein>
    <submittedName>
        <fullName evidence="11">Tetratricopeptide repeat protein</fullName>
    </submittedName>
</protein>
<evidence type="ECO:0000256" key="5">
    <source>
        <dbReference type="ARBA" id="ARBA00022989"/>
    </source>
</evidence>
<feature type="repeat" description="TPR" evidence="7">
    <location>
        <begin position="309"/>
        <end position="342"/>
    </location>
</feature>
<dbReference type="Pfam" id="PF04893">
    <property type="entry name" value="Yip1"/>
    <property type="match status" value="1"/>
</dbReference>
<dbReference type="InterPro" id="IPR011990">
    <property type="entry name" value="TPR-like_helical_dom_sf"/>
</dbReference>
<dbReference type="InterPro" id="IPR051685">
    <property type="entry name" value="Ycf3/AcsC/BcsC/TPR_MFPF"/>
</dbReference>
<accession>A0ABT7L5Q5</accession>
<dbReference type="RefSeq" id="WP_285931602.1">
    <property type="nucleotide sequence ID" value="NZ_JASTZU010000030.1"/>
</dbReference>
<gene>
    <name evidence="11" type="ORF">QQS35_08740</name>
</gene>
<evidence type="ECO:0000256" key="2">
    <source>
        <dbReference type="ARBA" id="ARBA00022692"/>
    </source>
</evidence>
<dbReference type="NCBIfam" id="NF047558">
    <property type="entry name" value="TPR_END_plus"/>
    <property type="match status" value="1"/>
</dbReference>
<feature type="transmembrane region" description="Helical" evidence="9">
    <location>
        <begin position="30"/>
        <end position="51"/>
    </location>
</feature>
<keyword evidence="2 9" id="KW-0812">Transmembrane</keyword>
<dbReference type="SMART" id="SM00028">
    <property type="entry name" value="TPR"/>
    <property type="match status" value="7"/>
</dbReference>
<feature type="domain" description="Yip1" evidence="10">
    <location>
        <begin position="21"/>
        <end position="197"/>
    </location>
</feature>
<keyword evidence="12" id="KW-1185">Reference proteome</keyword>
<dbReference type="Pfam" id="PF14559">
    <property type="entry name" value="TPR_19"/>
    <property type="match status" value="2"/>
</dbReference>
<evidence type="ECO:0000256" key="3">
    <source>
        <dbReference type="ARBA" id="ARBA00022737"/>
    </source>
</evidence>
<comment type="caution">
    <text evidence="11">The sequence shown here is derived from an EMBL/GenBank/DDBJ whole genome shotgun (WGS) entry which is preliminary data.</text>
</comment>
<keyword evidence="6 9" id="KW-0472">Membrane</keyword>
<feature type="transmembrane region" description="Helical" evidence="9">
    <location>
        <begin position="63"/>
        <end position="90"/>
    </location>
</feature>
<keyword evidence="4 7" id="KW-0802">TPR repeat</keyword>
<name>A0ABT7L5Q5_9BACI</name>
<evidence type="ECO:0000313" key="11">
    <source>
        <dbReference type="EMBL" id="MDL4840530.1"/>
    </source>
</evidence>
<dbReference type="Pfam" id="PF13181">
    <property type="entry name" value="TPR_8"/>
    <property type="match status" value="1"/>
</dbReference>
<proteinExistence type="predicted"/>
<feature type="compositionally biased region" description="Acidic residues" evidence="8">
    <location>
        <begin position="514"/>
        <end position="525"/>
    </location>
</feature>
<feature type="repeat" description="TPR" evidence="7">
    <location>
        <begin position="345"/>
        <end position="378"/>
    </location>
</feature>
<sequence length="533" mass="61266">MKNSFTFPWINMIKNPIETIQMEKDTKLRISQIFCVSFIIGVTHWLTLAYLLSWGENDSLTSILLKAIIIGPVLGYMRLFVGAFFSLMIGKVFKGKAKFNHMINMSAFSSVPLIFVLILWIVEILLYGNSLFQEEIPMISTSFFNAMFFNSLLLTEFFLQITSSIIAVYAFIKYHGFKKLRYVIYSLALVSYLIYFFVNIYGMTTHLAVVMDQKADVSTTSFQENSNAADSFVMDDDDADLVTLNEEAYDLLEQGEYEHGLEILDRILEIDPTNDAALTNKGWALIELGRNGEANTTLHKALNVEPNSAYEYISLGHSYLNLGKHTEALDAYNEALEYEITEDSAHVYYGLGTTYYEMGDYQKSINAFHDYLSYVPDDLDAYWYLVDAYDFTGQMDSAIQALDEIIRIDPNNVEAYTYKGDLYAYNEQYDQALTIYEDIILDFPEYPNGYYSSAQIVAYRDQSAEAVSLLRKAFEIDPRYSEYAFYDPYFDSVRQTIEFIELEEEYGGELEFEFEEEDPLSDPDTDTGNLNEL</sequence>
<feature type="repeat" description="TPR" evidence="7">
    <location>
        <begin position="413"/>
        <end position="446"/>
    </location>
</feature>
<dbReference type="InterPro" id="IPR006977">
    <property type="entry name" value="Yip1_dom"/>
</dbReference>
<keyword evidence="5 9" id="KW-1133">Transmembrane helix</keyword>
<feature type="transmembrane region" description="Helical" evidence="9">
    <location>
        <begin position="102"/>
        <end position="127"/>
    </location>
</feature>
<dbReference type="EMBL" id="JASTZU010000030">
    <property type="protein sequence ID" value="MDL4840530.1"/>
    <property type="molecule type" value="Genomic_DNA"/>
</dbReference>
<organism evidence="11 12">
    <name type="scientific">Aquibacillus rhizosphaerae</name>
    <dbReference type="NCBI Taxonomy" id="3051431"/>
    <lineage>
        <taxon>Bacteria</taxon>
        <taxon>Bacillati</taxon>
        <taxon>Bacillota</taxon>
        <taxon>Bacilli</taxon>
        <taxon>Bacillales</taxon>
        <taxon>Bacillaceae</taxon>
        <taxon>Aquibacillus</taxon>
    </lineage>
</organism>
<feature type="transmembrane region" description="Helical" evidence="9">
    <location>
        <begin position="182"/>
        <end position="203"/>
    </location>
</feature>
<dbReference type="PROSITE" id="PS50293">
    <property type="entry name" value="TPR_REGION"/>
    <property type="match status" value="2"/>
</dbReference>
<keyword evidence="3" id="KW-0677">Repeat</keyword>
<evidence type="ECO:0000259" key="10">
    <source>
        <dbReference type="Pfam" id="PF04893"/>
    </source>
</evidence>
<feature type="repeat" description="TPR" evidence="7">
    <location>
        <begin position="379"/>
        <end position="412"/>
    </location>
</feature>
<evidence type="ECO:0000313" key="12">
    <source>
        <dbReference type="Proteomes" id="UP001235343"/>
    </source>
</evidence>
<dbReference type="InterPro" id="IPR019734">
    <property type="entry name" value="TPR_rpt"/>
</dbReference>
<evidence type="ECO:0000256" key="6">
    <source>
        <dbReference type="ARBA" id="ARBA00023136"/>
    </source>
</evidence>
<dbReference type="PANTHER" id="PTHR44943">
    <property type="entry name" value="CELLULOSE SYNTHASE OPERON PROTEIN C"/>
    <property type="match status" value="1"/>
</dbReference>
<feature type="region of interest" description="Disordered" evidence="8">
    <location>
        <begin position="514"/>
        <end position="533"/>
    </location>
</feature>